<dbReference type="RefSeq" id="WP_192767753.1">
    <property type="nucleotide sequence ID" value="NZ_JADBEB010000001.1"/>
</dbReference>
<dbReference type="AlphaFoldDB" id="A0A927M4U4"/>
<evidence type="ECO:0000313" key="2">
    <source>
        <dbReference type="Proteomes" id="UP000649753"/>
    </source>
</evidence>
<reference evidence="1" key="1">
    <citation type="submission" date="2020-10" db="EMBL/GenBank/DDBJ databases">
        <title>Sequencing the genomes of 1000 actinobacteria strains.</title>
        <authorList>
            <person name="Klenk H.-P."/>
        </authorList>
    </citation>
    <scope>NUCLEOTIDE SEQUENCE</scope>
    <source>
        <strain evidence="1">DSM 46832</strain>
    </source>
</reference>
<protein>
    <submittedName>
        <fullName evidence="1">Uncharacterized protein</fullName>
    </submittedName>
</protein>
<keyword evidence="2" id="KW-1185">Reference proteome</keyword>
<organism evidence="1 2">
    <name type="scientific">Plantactinospora soyae</name>
    <dbReference type="NCBI Taxonomy" id="1544732"/>
    <lineage>
        <taxon>Bacteria</taxon>
        <taxon>Bacillati</taxon>
        <taxon>Actinomycetota</taxon>
        <taxon>Actinomycetes</taxon>
        <taxon>Micromonosporales</taxon>
        <taxon>Micromonosporaceae</taxon>
        <taxon>Plantactinospora</taxon>
    </lineage>
</organism>
<dbReference type="Proteomes" id="UP000649753">
    <property type="component" value="Unassembled WGS sequence"/>
</dbReference>
<accession>A0A927M4U4</accession>
<name>A0A927M4U4_9ACTN</name>
<comment type="caution">
    <text evidence="1">The sequence shown here is derived from an EMBL/GenBank/DDBJ whole genome shotgun (WGS) entry which is preliminary data.</text>
</comment>
<dbReference type="EMBL" id="JADBEB010000001">
    <property type="protein sequence ID" value="MBE1488004.1"/>
    <property type="molecule type" value="Genomic_DNA"/>
</dbReference>
<proteinExistence type="predicted"/>
<evidence type="ECO:0000313" key="1">
    <source>
        <dbReference type="EMBL" id="MBE1488004.1"/>
    </source>
</evidence>
<gene>
    <name evidence="1" type="ORF">H4W31_003642</name>
</gene>
<sequence length="160" mass="17298">MIELWNWRTEGRVAAREIRLAVAGALDVPVLPLGGVDPARLPHGALLVDVWHRPGDYPTSVDCYGVPAGLPEVTAIAAFARRLGRGCLLADDTLDAGRHLLVSANGTMRPVHLDVRDTEDGEILSNQRLCTVLSPRCRGWSPCHQSRWVPDSIIPALAAA</sequence>